<evidence type="ECO:0000313" key="3">
    <source>
        <dbReference type="Proteomes" id="UP001058860"/>
    </source>
</evidence>
<evidence type="ECO:0000313" key="2">
    <source>
        <dbReference type="EMBL" id="UUY04469.1"/>
    </source>
</evidence>
<reference evidence="3" key="1">
    <citation type="submission" date="2021-11" db="EMBL/GenBank/DDBJ databases">
        <title>Cultivation dependent microbiological survey of springs from the worlds oldest radium mine currently devoted to the extraction of radon-saturated water.</title>
        <authorList>
            <person name="Kapinusova G."/>
            <person name="Smrhova T."/>
            <person name="Strejcek M."/>
            <person name="Suman J."/>
            <person name="Jani K."/>
            <person name="Pajer P."/>
            <person name="Uhlik O."/>
        </authorList>
    </citation>
    <scope>NUCLEOTIDE SEQUENCE [LARGE SCALE GENOMIC DNA]</scope>
    <source>
        <strain evidence="3">J379</strain>
    </source>
</reference>
<gene>
    <name evidence="2" type="ORF">LRS13_02740</name>
</gene>
<accession>A0ABY5PIF6</accession>
<name>A0ABY5PIF6_9ACTN</name>
<organism evidence="2 3">
    <name type="scientific">Svornostia abyssi</name>
    <dbReference type="NCBI Taxonomy" id="2898438"/>
    <lineage>
        <taxon>Bacteria</taxon>
        <taxon>Bacillati</taxon>
        <taxon>Actinomycetota</taxon>
        <taxon>Thermoleophilia</taxon>
        <taxon>Solirubrobacterales</taxon>
        <taxon>Baekduiaceae</taxon>
        <taxon>Svornostia</taxon>
    </lineage>
</organism>
<sequence>MTRHLAIPFAVVALLASGASADAATKNGITPLSPKNNTTVGTGATPTFKMKVRGKGQVWVHVCKSKAKDADGVICSDESIGQARKNGRNYEYTPKFFDFPDFWLNSPGTYYWQAHRIDCSTGTDDCKKEGPIRKLKVST</sequence>
<feature type="chain" id="PRO_5047115508" evidence="1">
    <location>
        <begin position="24"/>
        <end position="139"/>
    </location>
</feature>
<dbReference type="RefSeq" id="WP_353864951.1">
    <property type="nucleotide sequence ID" value="NZ_CP088295.1"/>
</dbReference>
<keyword evidence="1" id="KW-0732">Signal</keyword>
<proteinExistence type="predicted"/>
<dbReference type="Proteomes" id="UP001058860">
    <property type="component" value="Chromosome"/>
</dbReference>
<evidence type="ECO:0000256" key="1">
    <source>
        <dbReference type="SAM" id="SignalP"/>
    </source>
</evidence>
<dbReference type="EMBL" id="CP088295">
    <property type="protein sequence ID" value="UUY04469.1"/>
    <property type="molecule type" value="Genomic_DNA"/>
</dbReference>
<feature type="signal peptide" evidence="1">
    <location>
        <begin position="1"/>
        <end position="23"/>
    </location>
</feature>
<protein>
    <submittedName>
        <fullName evidence="2">Uncharacterized protein</fullName>
    </submittedName>
</protein>
<keyword evidence="3" id="KW-1185">Reference proteome</keyword>